<dbReference type="Proteomes" id="UP001497516">
    <property type="component" value="Chromosome 10"/>
</dbReference>
<keyword evidence="5 14" id="KW-0812">Transmembrane</keyword>
<keyword evidence="18" id="KW-1185">Reference proteome</keyword>
<keyword evidence="12" id="KW-1015">Disulfide bond</keyword>
<reference evidence="17 18" key="1">
    <citation type="submission" date="2024-04" db="EMBL/GenBank/DDBJ databases">
        <authorList>
            <person name="Fracassetti M."/>
        </authorList>
    </citation>
    <scope>NUCLEOTIDE SEQUENCE [LARGE SCALE GENOMIC DNA]</scope>
</reference>
<evidence type="ECO:0000259" key="16">
    <source>
        <dbReference type="PROSITE" id="PS51782"/>
    </source>
</evidence>
<evidence type="ECO:0000256" key="5">
    <source>
        <dbReference type="ARBA" id="ARBA00022692"/>
    </source>
</evidence>
<keyword evidence="11 14" id="KW-0472">Membrane</keyword>
<dbReference type="PANTHER" id="PTHR46204:SF8">
    <property type="entry name" value="PROTEIN KINASE DOMAIN-CONTAINING PROTEIN"/>
    <property type="match status" value="1"/>
</dbReference>
<dbReference type="PANTHER" id="PTHR46204">
    <property type="entry name" value="CHITIN ELICITOR RECEPTOR KINASE 1-RELATED"/>
    <property type="match status" value="1"/>
</dbReference>
<dbReference type="PROSITE" id="PS00108">
    <property type="entry name" value="PROTEIN_KINASE_ST"/>
    <property type="match status" value="1"/>
</dbReference>
<sequence>MAALNNSPFLTTTALLIILPIASQLLFLLINAAPPPNSSPSLTMYPFNCSQSQSTTTTCNASLYHATSLGRHDSTRQIATYYSVNETQLHPITGIHNGKDYLITVPCSCRTVSGTTAYFHAVNYAVEQGDTFVDVSAEVYSGQVWVVGDEKQRFVAGNNVTMNLVCGCLDGRGTEEEGEGEVIVTYTVEDGDTLAGIADRFQASLSRVVGLNELLTRNPGFIDVGWVLYVPKGSRVGDGGASSSPKSRGYEKWTVVAIVLSVAVTLLLIAGCLVFVWRRKRYLKQQSSGMKLAQDQKAAAAAAGGGGGFGSSISSYRTPSVLKSFKDFTGDFEKGYFDAEGPVRYNIEEIEEATNNFDESKKIGEGGYAKVFFGILRGQEVAVKMMRSNKSKEFYAELKVLCKVHHINVVELLGYASGDDHVFLVYEYVRNGSLSDHLHDPLLRGYQPLSWSARTQIAVDAAKGIEYIHDHTKTRYVHRDIKSTNILLDDCLRAKVADFGLAKLVERSNDDELIATRLVGTPGYLPPESVKELQVTSKTDVFAFGVLLGELITGKRALVRDNKEPGRLKSLITTLAEVFEAEEPQMALEEIIDLNLRSGYPLEEIYKMAEIAQWCLSEEAMNRPEMRDIVGLLAQIVTASVEWEASMGGDSQVFSGIFNGR</sequence>
<comment type="subcellular location">
    <subcellularLocation>
        <location evidence="1">Cell membrane</location>
        <topology evidence="1">Single-pass membrane protein</topology>
    </subcellularLocation>
</comment>
<feature type="domain" description="Protein kinase" evidence="15">
    <location>
        <begin position="357"/>
        <end position="637"/>
    </location>
</feature>
<evidence type="ECO:0000256" key="1">
    <source>
        <dbReference type="ARBA" id="ARBA00004162"/>
    </source>
</evidence>
<evidence type="ECO:0000256" key="7">
    <source>
        <dbReference type="ARBA" id="ARBA00022741"/>
    </source>
</evidence>
<keyword evidence="7 13" id="KW-0547">Nucleotide-binding</keyword>
<keyword evidence="4" id="KW-0808">Transferase</keyword>
<dbReference type="InterPro" id="IPR008271">
    <property type="entry name" value="Ser/Thr_kinase_AS"/>
</dbReference>
<dbReference type="PROSITE" id="PS00107">
    <property type="entry name" value="PROTEIN_KINASE_ATP"/>
    <property type="match status" value="1"/>
</dbReference>
<feature type="binding site" evidence="13">
    <location>
        <position position="384"/>
    </location>
    <ligand>
        <name>ATP</name>
        <dbReference type="ChEBI" id="CHEBI:30616"/>
    </ligand>
</feature>
<evidence type="ECO:0000256" key="10">
    <source>
        <dbReference type="ARBA" id="ARBA00022989"/>
    </source>
</evidence>
<keyword evidence="3" id="KW-0723">Serine/threonine-protein kinase</keyword>
<evidence type="ECO:0000259" key="15">
    <source>
        <dbReference type="PROSITE" id="PS50011"/>
    </source>
</evidence>
<organism evidence="17 18">
    <name type="scientific">Linum trigynum</name>
    <dbReference type="NCBI Taxonomy" id="586398"/>
    <lineage>
        <taxon>Eukaryota</taxon>
        <taxon>Viridiplantae</taxon>
        <taxon>Streptophyta</taxon>
        <taxon>Embryophyta</taxon>
        <taxon>Tracheophyta</taxon>
        <taxon>Spermatophyta</taxon>
        <taxon>Magnoliopsida</taxon>
        <taxon>eudicotyledons</taxon>
        <taxon>Gunneridae</taxon>
        <taxon>Pentapetalae</taxon>
        <taxon>rosids</taxon>
        <taxon>fabids</taxon>
        <taxon>Malpighiales</taxon>
        <taxon>Linaceae</taxon>
        <taxon>Linum</taxon>
    </lineage>
</organism>
<gene>
    <name evidence="17" type="ORF">LTRI10_LOCUS7500</name>
</gene>
<evidence type="ECO:0000256" key="13">
    <source>
        <dbReference type="PROSITE-ProRule" id="PRU10141"/>
    </source>
</evidence>
<evidence type="ECO:0000256" key="14">
    <source>
        <dbReference type="SAM" id="Phobius"/>
    </source>
</evidence>
<evidence type="ECO:0000256" key="11">
    <source>
        <dbReference type="ARBA" id="ARBA00023136"/>
    </source>
</evidence>
<evidence type="ECO:0000256" key="2">
    <source>
        <dbReference type="ARBA" id="ARBA00022475"/>
    </source>
</evidence>
<dbReference type="InterPro" id="IPR000719">
    <property type="entry name" value="Prot_kinase_dom"/>
</dbReference>
<evidence type="ECO:0000256" key="3">
    <source>
        <dbReference type="ARBA" id="ARBA00022527"/>
    </source>
</evidence>
<dbReference type="Gene3D" id="3.30.200.20">
    <property type="entry name" value="Phosphorylase Kinase, domain 1"/>
    <property type="match status" value="1"/>
</dbReference>
<protein>
    <recommendedName>
        <fullName evidence="19">LysM domain receptor-like kinase 3</fullName>
    </recommendedName>
</protein>
<dbReference type="SUPFAM" id="SSF54106">
    <property type="entry name" value="LysM domain"/>
    <property type="match status" value="1"/>
</dbReference>
<keyword evidence="10 14" id="KW-1133">Transmembrane helix</keyword>
<dbReference type="InterPro" id="IPR018392">
    <property type="entry name" value="LysM"/>
</dbReference>
<proteinExistence type="predicted"/>
<evidence type="ECO:0000313" key="18">
    <source>
        <dbReference type="Proteomes" id="UP001497516"/>
    </source>
</evidence>
<dbReference type="InterPro" id="IPR044812">
    <property type="entry name" value="CERK1/LYK3-like"/>
</dbReference>
<dbReference type="GO" id="GO:0005524">
    <property type="term" value="F:ATP binding"/>
    <property type="evidence" value="ECO:0007669"/>
    <property type="project" value="UniProtKB-UniRule"/>
</dbReference>
<dbReference type="InterPro" id="IPR001245">
    <property type="entry name" value="Ser-Thr/Tyr_kinase_cat_dom"/>
</dbReference>
<dbReference type="Pfam" id="PF01476">
    <property type="entry name" value="LysM"/>
    <property type="match status" value="1"/>
</dbReference>
<dbReference type="InterPro" id="IPR017441">
    <property type="entry name" value="Protein_kinase_ATP_BS"/>
</dbReference>
<feature type="domain" description="LysM" evidence="16">
    <location>
        <begin position="184"/>
        <end position="230"/>
    </location>
</feature>
<dbReference type="EMBL" id="OZ034814">
    <property type="protein sequence ID" value="CAL1360040.1"/>
    <property type="molecule type" value="Genomic_DNA"/>
</dbReference>
<dbReference type="Pfam" id="PF07714">
    <property type="entry name" value="PK_Tyr_Ser-Thr"/>
    <property type="match status" value="1"/>
</dbReference>
<evidence type="ECO:0008006" key="19">
    <source>
        <dbReference type="Google" id="ProtNLM"/>
    </source>
</evidence>
<evidence type="ECO:0000256" key="12">
    <source>
        <dbReference type="ARBA" id="ARBA00023157"/>
    </source>
</evidence>
<dbReference type="SUPFAM" id="SSF56112">
    <property type="entry name" value="Protein kinase-like (PK-like)"/>
    <property type="match status" value="1"/>
</dbReference>
<dbReference type="PROSITE" id="PS51782">
    <property type="entry name" value="LYSM"/>
    <property type="match status" value="1"/>
</dbReference>
<evidence type="ECO:0000256" key="4">
    <source>
        <dbReference type="ARBA" id="ARBA00022679"/>
    </source>
</evidence>
<feature type="transmembrane region" description="Helical" evidence="14">
    <location>
        <begin position="253"/>
        <end position="277"/>
    </location>
</feature>
<keyword evidence="2" id="KW-1003">Cell membrane</keyword>
<evidence type="ECO:0000313" key="17">
    <source>
        <dbReference type="EMBL" id="CAL1360040.1"/>
    </source>
</evidence>
<dbReference type="FunFam" id="1.10.510.10:FF:000468">
    <property type="entry name" value="PTI1-like tyrosine-protein kinase 3"/>
    <property type="match status" value="1"/>
</dbReference>
<evidence type="ECO:0000256" key="9">
    <source>
        <dbReference type="ARBA" id="ARBA00022840"/>
    </source>
</evidence>
<dbReference type="GO" id="GO:0019199">
    <property type="term" value="F:transmembrane receptor protein kinase activity"/>
    <property type="evidence" value="ECO:0007669"/>
    <property type="project" value="InterPro"/>
</dbReference>
<name>A0AAV2CTY1_9ROSI</name>
<accession>A0AAV2CTY1</accession>
<evidence type="ECO:0000256" key="6">
    <source>
        <dbReference type="ARBA" id="ARBA00022729"/>
    </source>
</evidence>
<dbReference type="InterPro" id="IPR011009">
    <property type="entry name" value="Kinase-like_dom_sf"/>
</dbReference>
<dbReference type="GO" id="GO:0005886">
    <property type="term" value="C:plasma membrane"/>
    <property type="evidence" value="ECO:0007669"/>
    <property type="project" value="UniProtKB-SubCell"/>
</dbReference>
<dbReference type="SMART" id="SM00220">
    <property type="entry name" value="S_TKc"/>
    <property type="match status" value="1"/>
</dbReference>
<keyword evidence="9 13" id="KW-0067">ATP-binding</keyword>
<keyword evidence="8" id="KW-0418">Kinase</keyword>
<dbReference type="GO" id="GO:0045087">
    <property type="term" value="P:innate immune response"/>
    <property type="evidence" value="ECO:0007669"/>
    <property type="project" value="InterPro"/>
</dbReference>
<dbReference type="AlphaFoldDB" id="A0AAV2CTY1"/>
<dbReference type="SMART" id="SM00257">
    <property type="entry name" value="LysM"/>
    <property type="match status" value="1"/>
</dbReference>
<dbReference type="InterPro" id="IPR036779">
    <property type="entry name" value="LysM_dom_sf"/>
</dbReference>
<dbReference type="CDD" id="cd00118">
    <property type="entry name" value="LysM"/>
    <property type="match status" value="1"/>
</dbReference>
<keyword evidence="6" id="KW-0732">Signal</keyword>
<dbReference type="PROSITE" id="PS50011">
    <property type="entry name" value="PROTEIN_KINASE_DOM"/>
    <property type="match status" value="1"/>
</dbReference>
<evidence type="ECO:0000256" key="8">
    <source>
        <dbReference type="ARBA" id="ARBA00022777"/>
    </source>
</evidence>
<dbReference type="Gene3D" id="1.10.510.10">
    <property type="entry name" value="Transferase(Phosphotransferase) domain 1"/>
    <property type="match status" value="1"/>
</dbReference>
<dbReference type="Gene3D" id="3.10.350.10">
    <property type="entry name" value="LysM domain"/>
    <property type="match status" value="1"/>
</dbReference>